<dbReference type="STRING" id="1150112.SAMN04487893_10373"/>
<gene>
    <name evidence="1" type="ORF">SAMN04487893_10373</name>
</gene>
<dbReference type="InterPro" id="IPR054207">
    <property type="entry name" value="DUF6913"/>
</dbReference>
<evidence type="ECO:0000313" key="1">
    <source>
        <dbReference type="EMBL" id="SFJ07862.1"/>
    </source>
</evidence>
<dbReference type="Proteomes" id="UP000243887">
    <property type="component" value="Unassembled WGS sequence"/>
</dbReference>
<protein>
    <submittedName>
        <fullName evidence="1">Uncharacterized protein</fullName>
    </submittedName>
</protein>
<organism evidence="1 2">
    <name type="scientific">Myroides guanonis</name>
    <dbReference type="NCBI Taxonomy" id="1150112"/>
    <lineage>
        <taxon>Bacteria</taxon>
        <taxon>Pseudomonadati</taxon>
        <taxon>Bacteroidota</taxon>
        <taxon>Flavobacteriia</taxon>
        <taxon>Flavobacteriales</taxon>
        <taxon>Flavobacteriaceae</taxon>
        <taxon>Myroides</taxon>
    </lineage>
</organism>
<evidence type="ECO:0000313" key="2">
    <source>
        <dbReference type="Proteomes" id="UP000243887"/>
    </source>
</evidence>
<dbReference type="EMBL" id="FORU01000003">
    <property type="protein sequence ID" value="SFJ07862.1"/>
    <property type="molecule type" value="Genomic_DNA"/>
</dbReference>
<accession>A0A1I3NFE5</accession>
<sequence>MFLNIIKYKSLKKAVNKAVQASLSQVDFGDVRTVGFVLDKKDFSSIHLLENELVKKGIKKNNIFFLIYSREKGIDAEREVFMRDSDFTTSGDLKNEKIEMFINRPFDLLINYYDVESLVLLWASSHSVAKFKVGFSSIKTHINNFSIALTTDRYKEFIDELFRYLQLFKK</sequence>
<dbReference type="RefSeq" id="WP_090678165.1">
    <property type="nucleotide sequence ID" value="NZ_FORU01000003.1"/>
</dbReference>
<proteinExistence type="predicted"/>
<name>A0A1I3NFE5_9FLAO</name>
<dbReference type="OrthoDB" id="1430532at2"/>
<keyword evidence="2" id="KW-1185">Reference proteome</keyword>
<dbReference type="Pfam" id="PF21857">
    <property type="entry name" value="DUF6913"/>
    <property type="match status" value="1"/>
</dbReference>
<reference evidence="2" key="1">
    <citation type="submission" date="2016-10" db="EMBL/GenBank/DDBJ databases">
        <authorList>
            <person name="Varghese N."/>
            <person name="Submissions S."/>
        </authorList>
    </citation>
    <scope>NUCLEOTIDE SEQUENCE [LARGE SCALE GENOMIC DNA]</scope>
    <source>
        <strain evidence="2">DSM 26542</strain>
    </source>
</reference>
<dbReference type="AlphaFoldDB" id="A0A1I3NFE5"/>